<reference evidence="8" key="1">
    <citation type="journal article" date="2013" name="Nature">
        <title>Draft genome of the wheat A-genome progenitor Triticum urartu.</title>
        <authorList>
            <person name="Ling H.Q."/>
            <person name="Zhao S."/>
            <person name="Liu D."/>
            <person name="Wang J."/>
            <person name="Sun H."/>
            <person name="Zhang C."/>
            <person name="Fan H."/>
            <person name="Li D."/>
            <person name="Dong L."/>
            <person name="Tao Y."/>
            <person name="Gao C."/>
            <person name="Wu H."/>
            <person name="Li Y."/>
            <person name="Cui Y."/>
            <person name="Guo X."/>
            <person name="Zheng S."/>
            <person name="Wang B."/>
            <person name="Yu K."/>
            <person name="Liang Q."/>
            <person name="Yang W."/>
            <person name="Lou X."/>
            <person name="Chen J."/>
            <person name="Feng M."/>
            <person name="Jian J."/>
            <person name="Zhang X."/>
            <person name="Luo G."/>
            <person name="Jiang Y."/>
            <person name="Liu J."/>
            <person name="Wang Z."/>
            <person name="Sha Y."/>
            <person name="Zhang B."/>
            <person name="Wu H."/>
            <person name="Tang D."/>
            <person name="Shen Q."/>
            <person name="Xue P."/>
            <person name="Zou S."/>
            <person name="Wang X."/>
            <person name="Liu X."/>
            <person name="Wang F."/>
            <person name="Yang Y."/>
            <person name="An X."/>
            <person name="Dong Z."/>
            <person name="Zhang K."/>
            <person name="Zhang X."/>
            <person name="Luo M.C."/>
            <person name="Dvorak J."/>
            <person name="Tong Y."/>
            <person name="Wang J."/>
            <person name="Yang H."/>
            <person name="Li Z."/>
            <person name="Wang D."/>
            <person name="Zhang A."/>
            <person name="Wang J."/>
        </authorList>
    </citation>
    <scope>NUCLEOTIDE SEQUENCE</scope>
</reference>
<keyword evidence="5" id="KW-0804">Transcription</keyword>
<feature type="region of interest" description="Disordered" evidence="7">
    <location>
        <begin position="179"/>
        <end position="199"/>
    </location>
</feature>
<dbReference type="InterPro" id="IPR044822">
    <property type="entry name" value="Myb_DNA-bind_4"/>
</dbReference>
<name>M7ZGV1_TRIUA</name>
<protein>
    <submittedName>
        <fullName evidence="8">Trihelix transcription factor GT-1</fullName>
    </submittedName>
</protein>
<dbReference type="PANTHER" id="PTHR21654:SF84">
    <property type="entry name" value="SI:DKEY-66I24.7"/>
    <property type="match status" value="1"/>
</dbReference>
<dbReference type="OMA" id="GEDHEIK"/>
<dbReference type="SMART" id="SM00717">
    <property type="entry name" value="SANT"/>
    <property type="match status" value="1"/>
</dbReference>
<evidence type="ECO:0000313" key="8">
    <source>
        <dbReference type="EMBL" id="EMS51595.1"/>
    </source>
</evidence>
<evidence type="ECO:0000256" key="7">
    <source>
        <dbReference type="SAM" id="MobiDB-lite"/>
    </source>
</evidence>
<evidence type="ECO:0000256" key="3">
    <source>
        <dbReference type="ARBA" id="ARBA00023015"/>
    </source>
</evidence>
<keyword evidence="6" id="KW-0539">Nucleus</keyword>
<evidence type="ECO:0000256" key="6">
    <source>
        <dbReference type="ARBA" id="ARBA00023242"/>
    </source>
</evidence>
<keyword evidence="2" id="KW-0597">Phosphoprotein</keyword>
<evidence type="ECO:0000256" key="2">
    <source>
        <dbReference type="ARBA" id="ARBA00022553"/>
    </source>
</evidence>
<evidence type="ECO:0000256" key="1">
    <source>
        <dbReference type="ARBA" id="ARBA00004123"/>
    </source>
</evidence>
<dbReference type="Pfam" id="PF26214">
    <property type="entry name" value="Ubiquitin_GT-1"/>
    <property type="match status" value="2"/>
</dbReference>
<dbReference type="InterPro" id="IPR001005">
    <property type="entry name" value="SANT/Myb"/>
</dbReference>
<dbReference type="InterPro" id="IPR058943">
    <property type="entry name" value="GT-1/4_C"/>
</dbReference>
<dbReference type="CDD" id="cd12203">
    <property type="entry name" value="GT1"/>
    <property type="match status" value="1"/>
</dbReference>
<dbReference type="GO" id="GO:0003677">
    <property type="term" value="F:DNA binding"/>
    <property type="evidence" value="ECO:0007669"/>
    <property type="project" value="UniProtKB-KW"/>
</dbReference>
<feature type="compositionally biased region" description="Pro residues" evidence="7">
    <location>
        <begin position="1"/>
        <end position="14"/>
    </location>
</feature>
<dbReference type="FunFam" id="1.10.10.60:FF:000162">
    <property type="entry name" value="trihelix transcription factor GT-1"/>
    <property type="match status" value="1"/>
</dbReference>
<dbReference type="PROSITE" id="PS50090">
    <property type="entry name" value="MYB_LIKE"/>
    <property type="match status" value="1"/>
</dbReference>
<dbReference type="STRING" id="4572.M7ZGV1"/>
<feature type="region of interest" description="Disordered" evidence="7">
    <location>
        <begin position="1"/>
        <end position="43"/>
    </location>
</feature>
<organism evidence="8">
    <name type="scientific">Triticum urartu</name>
    <name type="common">Red wild einkorn</name>
    <name type="synonym">Crithodium urartu</name>
    <dbReference type="NCBI Taxonomy" id="4572"/>
    <lineage>
        <taxon>Eukaryota</taxon>
        <taxon>Viridiplantae</taxon>
        <taxon>Streptophyta</taxon>
        <taxon>Embryophyta</taxon>
        <taxon>Tracheophyta</taxon>
        <taxon>Spermatophyta</taxon>
        <taxon>Magnoliopsida</taxon>
        <taxon>Liliopsida</taxon>
        <taxon>Poales</taxon>
        <taxon>Poaceae</taxon>
        <taxon>BOP clade</taxon>
        <taxon>Pooideae</taxon>
        <taxon>Triticodae</taxon>
        <taxon>Triticeae</taxon>
        <taxon>Triticinae</taxon>
        <taxon>Triticum</taxon>
    </lineage>
</organism>
<dbReference type="Pfam" id="PF13837">
    <property type="entry name" value="Myb_DNA-bind_4"/>
    <property type="match status" value="1"/>
</dbReference>
<keyword evidence="4" id="KW-0238">DNA-binding</keyword>
<accession>M7ZGV1</accession>
<dbReference type="AlphaFoldDB" id="M7ZGV1"/>
<evidence type="ECO:0000256" key="4">
    <source>
        <dbReference type="ARBA" id="ARBA00023125"/>
    </source>
</evidence>
<keyword evidence="3" id="KW-0805">Transcription regulation</keyword>
<gene>
    <name evidence="8" type="ORF">TRIUR3_08260</name>
</gene>
<feature type="region of interest" description="Disordered" evidence="7">
    <location>
        <begin position="138"/>
        <end position="160"/>
    </location>
</feature>
<evidence type="ECO:0000256" key="5">
    <source>
        <dbReference type="ARBA" id="ARBA00023163"/>
    </source>
</evidence>
<dbReference type="Gene3D" id="1.10.10.60">
    <property type="entry name" value="Homeodomain-like"/>
    <property type="match status" value="1"/>
</dbReference>
<dbReference type="EMBL" id="KD218323">
    <property type="protein sequence ID" value="EMS51595.1"/>
    <property type="molecule type" value="Genomic_DNA"/>
</dbReference>
<comment type="subcellular location">
    <subcellularLocation>
        <location evidence="1">Nucleus</location>
    </subcellularLocation>
</comment>
<dbReference type="PANTHER" id="PTHR21654">
    <property type="entry name" value="FI21293P1"/>
    <property type="match status" value="1"/>
</dbReference>
<proteinExistence type="predicted"/>
<sequence>MLLSGPQPPTPPLLLPESSGEDGGAHDHDSSSRASAPKKRAETWVQDETLSLIALRREMDNHFNTSKSNKHLWEAISAKMREQGFDRSPTMCTDKWRNLLKEFKKARSHARSSAGAGGNGSAKMAYYKEIDDLLKRRGKAAASPAGSGGGGGAAKSPTPTSKIESYLQFADKGFEDANIPFGPVEGEGSPNNGIEEKEVGCWKSGEREREEQLVGEEESWKRFCNCLARVLLPSDPQPMWQCARPTMMQANTVLAQFMYFDNPTSVINICLVQLWFVKTRNVETSVDSPITRWLAATVLVYFYLIGGDNQGTYGGRVILVKWGDYTKRIGIDGTAEAIKEAIKSAFGLRTRRAFWLEDEDEVVRSLDRDMPVGVYTLHLDNGITIKLCTFEDADRMTVRTEDKTFYTEDDFRDFLSRRGWTLLREYSGYRVADTLDDLRPGVIYQGMRSLVD</sequence>
<dbReference type="GO" id="GO:0005634">
    <property type="term" value="C:nucleus"/>
    <property type="evidence" value="ECO:0007669"/>
    <property type="project" value="UniProtKB-SubCell"/>
</dbReference>
<dbReference type="GO" id="GO:0006355">
    <property type="term" value="P:regulation of DNA-templated transcription"/>
    <property type="evidence" value="ECO:0007669"/>
    <property type="project" value="UniProtKB-ARBA"/>
</dbReference>
<dbReference type="eggNOG" id="KOG4282">
    <property type="taxonomic scope" value="Eukaryota"/>
</dbReference>